<proteinExistence type="predicted"/>
<dbReference type="OrthoDB" id="5960899at2759"/>
<evidence type="ECO:0000313" key="3">
    <source>
        <dbReference type="Proteomes" id="UP000225706"/>
    </source>
</evidence>
<dbReference type="EMBL" id="LSMT01000380">
    <property type="protein sequence ID" value="PFX19019.1"/>
    <property type="molecule type" value="Genomic_DNA"/>
</dbReference>
<organism evidence="2 3">
    <name type="scientific">Stylophora pistillata</name>
    <name type="common">Smooth cauliflower coral</name>
    <dbReference type="NCBI Taxonomy" id="50429"/>
    <lineage>
        <taxon>Eukaryota</taxon>
        <taxon>Metazoa</taxon>
        <taxon>Cnidaria</taxon>
        <taxon>Anthozoa</taxon>
        <taxon>Hexacorallia</taxon>
        <taxon>Scleractinia</taxon>
        <taxon>Astrocoeniina</taxon>
        <taxon>Pocilloporidae</taxon>
        <taxon>Stylophora</taxon>
    </lineage>
</organism>
<gene>
    <name evidence="2" type="ORF">AWC38_SpisGene16584</name>
</gene>
<evidence type="ECO:0000313" key="2">
    <source>
        <dbReference type="EMBL" id="PFX19019.1"/>
    </source>
</evidence>
<dbReference type="AlphaFoldDB" id="A0A2B4RQE3"/>
<reference evidence="3" key="1">
    <citation type="journal article" date="2017" name="bioRxiv">
        <title>Comparative analysis of the genomes of Stylophora pistillata and Acropora digitifera provides evidence for extensive differences between species of corals.</title>
        <authorList>
            <person name="Voolstra C.R."/>
            <person name="Li Y."/>
            <person name="Liew Y.J."/>
            <person name="Baumgarten S."/>
            <person name="Zoccola D."/>
            <person name="Flot J.-F."/>
            <person name="Tambutte S."/>
            <person name="Allemand D."/>
            <person name="Aranda M."/>
        </authorList>
    </citation>
    <scope>NUCLEOTIDE SEQUENCE [LARGE SCALE GENOMIC DNA]</scope>
</reference>
<sequence length="356" mass="41654">MTSFKISEMETKRTSSRTRKIPARNGKITSETLNFRKVARQVMLANMFTRRPLQQPHVKKISTYKSTAVEHQGHKPKRERKHNNSAMEKPSLHRKGTPELFPMSEEMKQTMISLGRLDLLPEERKARGSSFAEDVQVRKSRANGKFREKTRQRIIYPQRFIRNVQSSVYNSKLILEESEETENEEMSTKNNTTKTTSEDATNGSNSANESDAKLNRMKTNSNIIPRMQTRTFYTVKSAKNQRCSSCNKRPSYLTRFSDTGPFPATQSRTTQLRTWPTQGHDTTRMWTRTNHFPKISRRYTFTGKEWASHIVSTEIEEKNNDELLKTRRWKSVENLTQEIEDKCLAWLENRYGLHQH</sequence>
<feature type="region of interest" description="Disordered" evidence="1">
    <location>
        <begin position="66"/>
        <end position="98"/>
    </location>
</feature>
<feature type="compositionally biased region" description="Polar residues" evidence="1">
    <location>
        <begin position="199"/>
        <end position="209"/>
    </location>
</feature>
<name>A0A2B4RQE3_STYPI</name>
<keyword evidence="3" id="KW-1185">Reference proteome</keyword>
<feature type="compositionally biased region" description="Acidic residues" evidence="1">
    <location>
        <begin position="176"/>
        <end position="185"/>
    </location>
</feature>
<feature type="region of interest" description="Disordered" evidence="1">
    <location>
        <begin position="175"/>
        <end position="215"/>
    </location>
</feature>
<comment type="caution">
    <text evidence="2">The sequence shown here is derived from an EMBL/GenBank/DDBJ whole genome shotgun (WGS) entry which is preliminary data.</text>
</comment>
<dbReference type="Proteomes" id="UP000225706">
    <property type="component" value="Unassembled WGS sequence"/>
</dbReference>
<evidence type="ECO:0000256" key="1">
    <source>
        <dbReference type="SAM" id="MobiDB-lite"/>
    </source>
</evidence>
<protein>
    <submittedName>
        <fullName evidence="2">Uncharacterized protein</fullName>
    </submittedName>
</protein>
<feature type="compositionally biased region" description="Basic residues" evidence="1">
    <location>
        <begin position="74"/>
        <end position="83"/>
    </location>
</feature>
<accession>A0A2B4RQE3</accession>